<gene>
    <name evidence="4" type="ORF">MGAL_10B030563</name>
</gene>
<keyword evidence="1" id="KW-0862">Zinc</keyword>
<keyword evidence="1" id="KW-0479">Metal-binding</keyword>
<comment type="caution">
    <text evidence="4">The sequence shown here is derived from an EMBL/GenBank/DDBJ whole genome shotgun (WGS) entry which is preliminary data.</text>
</comment>
<feature type="domain" description="C2H2-type" evidence="3">
    <location>
        <begin position="767"/>
        <end position="790"/>
    </location>
</feature>
<dbReference type="OrthoDB" id="6135889at2759"/>
<keyword evidence="1" id="KW-0863">Zinc-finger</keyword>
<reference evidence="4" key="1">
    <citation type="submission" date="2018-11" db="EMBL/GenBank/DDBJ databases">
        <authorList>
            <person name="Alioto T."/>
            <person name="Alioto T."/>
        </authorList>
    </citation>
    <scope>NUCLEOTIDE SEQUENCE</scope>
</reference>
<evidence type="ECO:0000256" key="2">
    <source>
        <dbReference type="SAM" id="MobiDB-lite"/>
    </source>
</evidence>
<name>A0A8B6E637_MYTGA</name>
<organism evidence="4 5">
    <name type="scientific">Mytilus galloprovincialis</name>
    <name type="common">Mediterranean mussel</name>
    <dbReference type="NCBI Taxonomy" id="29158"/>
    <lineage>
        <taxon>Eukaryota</taxon>
        <taxon>Metazoa</taxon>
        <taxon>Spiralia</taxon>
        <taxon>Lophotrochozoa</taxon>
        <taxon>Mollusca</taxon>
        <taxon>Bivalvia</taxon>
        <taxon>Autobranchia</taxon>
        <taxon>Pteriomorphia</taxon>
        <taxon>Mytilida</taxon>
        <taxon>Mytiloidea</taxon>
        <taxon>Mytilidae</taxon>
        <taxon>Mytilinae</taxon>
        <taxon>Mytilus</taxon>
    </lineage>
</organism>
<dbReference type="Pfam" id="PF20231">
    <property type="entry name" value="DUF6589"/>
    <property type="match status" value="1"/>
</dbReference>
<dbReference type="AlphaFoldDB" id="A0A8B6E637"/>
<dbReference type="PROSITE" id="PS50157">
    <property type="entry name" value="ZINC_FINGER_C2H2_2"/>
    <property type="match status" value="1"/>
</dbReference>
<dbReference type="Proteomes" id="UP000596742">
    <property type="component" value="Unassembled WGS sequence"/>
</dbReference>
<evidence type="ECO:0000313" key="4">
    <source>
        <dbReference type="EMBL" id="VDI28637.1"/>
    </source>
</evidence>
<dbReference type="EMBL" id="UYJE01004512">
    <property type="protein sequence ID" value="VDI28637.1"/>
    <property type="molecule type" value="Genomic_DNA"/>
</dbReference>
<evidence type="ECO:0000259" key="3">
    <source>
        <dbReference type="PROSITE" id="PS50157"/>
    </source>
</evidence>
<dbReference type="InterPro" id="IPR046496">
    <property type="entry name" value="DUF6589"/>
</dbReference>
<proteinExistence type="predicted"/>
<dbReference type="PROSITE" id="PS00028">
    <property type="entry name" value="ZINC_FINGER_C2H2_1"/>
    <property type="match status" value="1"/>
</dbReference>
<evidence type="ECO:0000256" key="1">
    <source>
        <dbReference type="PROSITE-ProRule" id="PRU00042"/>
    </source>
</evidence>
<dbReference type="InterPro" id="IPR013087">
    <property type="entry name" value="Znf_C2H2_type"/>
</dbReference>
<feature type="region of interest" description="Disordered" evidence="2">
    <location>
        <begin position="117"/>
        <end position="136"/>
    </location>
</feature>
<dbReference type="GO" id="GO:0008270">
    <property type="term" value="F:zinc ion binding"/>
    <property type="evidence" value="ECO:0007669"/>
    <property type="project" value="UniProtKB-KW"/>
</dbReference>
<evidence type="ECO:0000313" key="5">
    <source>
        <dbReference type="Proteomes" id="UP000596742"/>
    </source>
</evidence>
<sequence>MASGGLSTPRRLYSRSNVCILCNFSFIVTEINENGQKIEKKLFHEKYKLTTERVIAIRKVIPDFKTVDDTNNGVCKKCFRRIEKVNHLREEAKRHEADILKSYSAVQSVSHVSDISNKRLLRSPSTPDPSKKKNKQFPSIELRHLVQIPNLFAHTSTQVHDVRPLYSQPTNLPDMSEATIALPLKIIPTQTSIKIDNAPDFKSAKRSLGFYNQEKENQNSSLKDGTVKVSIYYPSGKKTSVITAEAYKTICRALVRGTDNVNIDRTIVQTLCKSNPMQVVHGTAGLIQEECKIICKRGTQTLFQKKGYDDFFKFNWDHMYNELKMMCPSMLAIISSIVSDIPPSVNTKPFMHIMVTAAIGLHGRSQEMSAIQYMVGFLLTHGGCTQRDIERLAKIGVCVHPQTIHNKLASWQDKLDLEILSIRDSWANGGTTKYQLIGDNWDKNILPSYRTSDQKTLSLHLFNMYAIVDRVPAEKNTSESFLDVSDLDLLTFIPSLTEQKQLMQELTFIFATSVIQNVPQIGRLFKKIYPEHLNHTYSDYAGLKTAQYPLGIYDCNENKTQEVIQLLKELSDKYVPLKDGKIVEPVFFGGDRLTDERIQGAQSAMGNADTAKEKLEGFISKTEDFHRLMNFLEAIHKLTYNSGSGNDPCTAYYYRNLLNMRNVKGKVKNSYRPYKLLYYTILDAVLLLMFFTYFNLADLDSDIPIPENFEDMDKIKQIDWLDTICRNILQQFFFENNEDICHAVREVLSDPEHEVNYWTANLEDGHVKCHFCARTYTYVGSLKSHEMKVHGVQIKKEKKKATVKDQDQLQDYILMLFKLTLLHKNLDTAVDMGDGERCVRSTKYELPIYNKTNKVKYVIASVHLTSLISGVLPGDQSQSLISNRFVNVQGGKNNNIALDEHLEMLNRDSKITCTGHQTKESIIKHSKEYAHLINYIKYFELISGTRKRKGFHHLPSYCEDVRKVAKDLLEHSALKHTINRKLKCKDLKIDRNPFENCVSGLSSMIHRHKPPTPFRRLRDKHI</sequence>
<keyword evidence="5" id="KW-1185">Reference proteome</keyword>
<protein>
    <recommendedName>
        <fullName evidence="3">C2H2-type domain-containing protein</fullName>
    </recommendedName>
</protein>
<accession>A0A8B6E637</accession>